<evidence type="ECO:0000313" key="3">
    <source>
        <dbReference type="EMBL" id="MCW0263088.1"/>
    </source>
</evidence>
<name>A0AAJ1FKZ2_FUSVC</name>
<gene>
    <name evidence="3" type="ORF">NLX61_01765</name>
</gene>
<dbReference type="Proteomes" id="UP001139307">
    <property type="component" value="Unassembled WGS sequence"/>
</dbReference>
<feature type="compositionally biased region" description="Polar residues" evidence="1">
    <location>
        <begin position="243"/>
        <end position="256"/>
    </location>
</feature>
<reference evidence="3" key="1">
    <citation type="submission" date="2022-06" db="EMBL/GenBank/DDBJ databases">
        <title>Draft Genome Sequence of Fusobacterium vincentii Strain CNGBCC1850030, Isolated from Healthy Human Feces.</title>
        <authorList>
            <person name="Jing X."/>
            <person name="Liu C."/>
            <person name="Ye Y."/>
            <person name="Xu J."/>
            <person name="Huang H."/>
            <person name="Wang B."/>
            <person name="Wei J."/>
            <person name="Zhao J."/>
        </authorList>
    </citation>
    <scope>NUCLEOTIDE SEQUENCE</scope>
    <source>
        <strain evidence="3">CNGBCC1850030</strain>
    </source>
</reference>
<dbReference type="EMBL" id="JAMXTT010000001">
    <property type="protein sequence ID" value="MCW0263088.1"/>
    <property type="molecule type" value="Genomic_DNA"/>
</dbReference>
<dbReference type="InterPro" id="IPR011741">
    <property type="entry name" value="Phg_2220_C"/>
</dbReference>
<protein>
    <submittedName>
        <fullName evidence="3">Conserved phage C-terminal domain-containing protein</fullName>
    </submittedName>
</protein>
<organism evidence="3 4">
    <name type="scientific">Fusobacterium vincentii</name>
    <name type="common">Fusobacterium nucleatum subsp. vincentii</name>
    <dbReference type="NCBI Taxonomy" id="155615"/>
    <lineage>
        <taxon>Bacteria</taxon>
        <taxon>Fusobacteriati</taxon>
        <taxon>Fusobacteriota</taxon>
        <taxon>Fusobacteriia</taxon>
        <taxon>Fusobacteriales</taxon>
        <taxon>Fusobacteriaceae</taxon>
        <taxon>Fusobacterium</taxon>
    </lineage>
</organism>
<feature type="region of interest" description="Disordered" evidence="1">
    <location>
        <begin position="243"/>
        <end position="264"/>
    </location>
</feature>
<dbReference type="Pfam" id="PF09524">
    <property type="entry name" value="Phg_2220_C"/>
    <property type="match status" value="1"/>
</dbReference>
<evidence type="ECO:0000313" key="4">
    <source>
        <dbReference type="Proteomes" id="UP001139307"/>
    </source>
</evidence>
<comment type="caution">
    <text evidence="3">The sequence shown here is derived from an EMBL/GenBank/DDBJ whole genome shotgun (WGS) entry which is preliminary data.</text>
</comment>
<accession>A0AAJ1FKZ2</accession>
<evidence type="ECO:0000259" key="2">
    <source>
        <dbReference type="Pfam" id="PF09524"/>
    </source>
</evidence>
<dbReference type="RefSeq" id="WP_253585097.1">
    <property type="nucleotide sequence ID" value="NZ_JAMXTT010000001.1"/>
</dbReference>
<dbReference type="NCBIfam" id="TIGR02220">
    <property type="entry name" value="phg_TIGR02220"/>
    <property type="match status" value="1"/>
</dbReference>
<proteinExistence type="predicted"/>
<sequence>MEDRTLKQLLMSSSYFVLNKQIIKTIGIESGFLLTTLIEASDGLANEDGWFYKTSPSLEEETGLSNHKQSKIIEELTKLGILEQENKGMPMKRYFRINFQKIEELVFKKDSKNLKSSIEENEKQGFKNFESKDLKNSNACIEKISNNKELNNNNLNKELNNNIYKEAVEYLNLKAGTKYKSSSKNTSKHIKARINDGYTLEDFKTVIDKKCSEWLNTDMEKYLCPDTLFGSKFEKYLNQKINGPGINNKNTQNNAPAQDIKWGD</sequence>
<dbReference type="AlphaFoldDB" id="A0AAJ1FKZ2"/>
<evidence type="ECO:0000256" key="1">
    <source>
        <dbReference type="SAM" id="MobiDB-lite"/>
    </source>
</evidence>
<feature type="domain" description="Phage conserved hypothetical protein C-terminal" evidence="2">
    <location>
        <begin position="168"/>
        <end position="238"/>
    </location>
</feature>